<accession>A0A1G6RT04</accession>
<dbReference type="OrthoDB" id="788362at2"/>
<sequence>MKAFRVLIILFISVEAFGQNVSYNYLLDSSSSETREVMQLFENYLASNPQDQGKNTYWSAEEQQQHKNYDFLESEFQPSLYMGFPTHVLSIKFLEDHCQIKVQFSYTQEDGSPYVLAIVNYIAKRENGAYKLFNALTVNRQEWNCTTVGWVDFYYPPYHVFDYEKAQKLNDFIHQICTNFGVEPTVFDYYLADDFDEIQQLKGLDYYLGMGGTSKPRGKATDDKVYCGGLGEYYPHEVFHVQIDKHFPNNHFWASEGIATFLGGSRGESLDWHIVRTNAYLKTHPELNLNEMLNLSNLDSETSFHYVLGGLIAKKLFEKGGWSLLKELLNSGKSAEDYYQAIEKHLGIKQTELNEYIRAELDRETIN</sequence>
<proteinExistence type="predicted"/>
<organism evidence="1 2">
    <name type="scientific">Algoriphagus faecimaris</name>
    <dbReference type="NCBI Taxonomy" id="686796"/>
    <lineage>
        <taxon>Bacteria</taxon>
        <taxon>Pseudomonadati</taxon>
        <taxon>Bacteroidota</taxon>
        <taxon>Cytophagia</taxon>
        <taxon>Cytophagales</taxon>
        <taxon>Cyclobacteriaceae</taxon>
        <taxon>Algoriphagus</taxon>
    </lineage>
</organism>
<dbReference type="AlphaFoldDB" id="A0A1G6RT04"/>
<protein>
    <recommendedName>
        <fullName evidence="3">Peptidase MA superfamily protein</fullName>
    </recommendedName>
</protein>
<gene>
    <name evidence="1" type="ORF">SAMN04488104_10144</name>
</gene>
<evidence type="ECO:0000313" key="2">
    <source>
        <dbReference type="Proteomes" id="UP000199060"/>
    </source>
</evidence>
<dbReference type="RefSeq" id="WP_087938923.1">
    <property type="nucleotide sequence ID" value="NZ_FNAC01000014.1"/>
</dbReference>
<dbReference type="Proteomes" id="UP000199060">
    <property type="component" value="Unassembled WGS sequence"/>
</dbReference>
<evidence type="ECO:0000313" key="1">
    <source>
        <dbReference type="EMBL" id="SDD07561.1"/>
    </source>
</evidence>
<dbReference type="EMBL" id="FNAC01000014">
    <property type="protein sequence ID" value="SDD07561.1"/>
    <property type="molecule type" value="Genomic_DNA"/>
</dbReference>
<evidence type="ECO:0008006" key="3">
    <source>
        <dbReference type="Google" id="ProtNLM"/>
    </source>
</evidence>
<keyword evidence="2" id="KW-1185">Reference proteome</keyword>
<reference evidence="2" key="1">
    <citation type="submission" date="2016-10" db="EMBL/GenBank/DDBJ databases">
        <authorList>
            <person name="Varghese N."/>
            <person name="Submissions S."/>
        </authorList>
    </citation>
    <scope>NUCLEOTIDE SEQUENCE [LARGE SCALE GENOMIC DNA]</scope>
    <source>
        <strain evidence="2">DSM 23095</strain>
    </source>
</reference>
<name>A0A1G6RT04_9BACT</name>